<protein>
    <submittedName>
        <fullName evidence="2">Uncharacterized protein</fullName>
    </submittedName>
</protein>
<evidence type="ECO:0000313" key="2">
    <source>
        <dbReference type="EMBL" id="CAB3238796.1"/>
    </source>
</evidence>
<reference evidence="2 3" key="1">
    <citation type="submission" date="2020-04" db="EMBL/GenBank/DDBJ databases">
        <authorList>
            <person name="Wallbank WR R."/>
            <person name="Pardo Diaz C."/>
            <person name="Kozak K."/>
            <person name="Martin S."/>
            <person name="Jiggins C."/>
            <person name="Moest M."/>
            <person name="Warren A I."/>
            <person name="Byers J.R.P. K."/>
            <person name="Montejo-Kovacevich G."/>
            <person name="Yen C E."/>
        </authorList>
    </citation>
    <scope>NUCLEOTIDE SEQUENCE [LARGE SCALE GENOMIC DNA]</scope>
</reference>
<comment type="caution">
    <text evidence="2">The sequence shown here is derived from an EMBL/GenBank/DDBJ whole genome shotgun (WGS) entry which is preliminary data.</text>
</comment>
<gene>
    <name evidence="2" type="ORF">APLA_LOCUS8339</name>
</gene>
<name>A0A8S0ZVL4_ARCPL</name>
<organism evidence="2 3">
    <name type="scientific">Arctia plantaginis</name>
    <name type="common">Wood tiger moth</name>
    <name type="synonym">Phalaena plantaginis</name>
    <dbReference type="NCBI Taxonomy" id="874455"/>
    <lineage>
        <taxon>Eukaryota</taxon>
        <taxon>Metazoa</taxon>
        <taxon>Ecdysozoa</taxon>
        <taxon>Arthropoda</taxon>
        <taxon>Hexapoda</taxon>
        <taxon>Insecta</taxon>
        <taxon>Pterygota</taxon>
        <taxon>Neoptera</taxon>
        <taxon>Endopterygota</taxon>
        <taxon>Lepidoptera</taxon>
        <taxon>Glossata</taxon>
        <taxon>Ditrysia</taxon>
        <taxon>Noctuoidea</taxon>
        <taxon>Erebidae</taxon>
        <taxon>Arctiinae</taxon>
        <taxon>Arctia</taxon>
    </lineage>
</organism>
<evidence type="ECO:0000313" key="3">
    <source>
        <dbReference type="Proteomes" id="UP000494256"/>
    </source>
</evidence>
<evidence type="ECO:0000256" key="1">
    <source>
        <dbReference type="SAM" id="MobiDB-lite"/>
    </source>
</evidence>
<proteinExistence type="predicted"/>
<feature type="compositionally biased region" description="Polar residues" evidence="1">
    <location>
        <begin position="32"/>
        <end position="48"/>
    </location>
</feature>
<dbReference type="OrthoDB" id="45007at2759"/>
<dbReference type="AlphaFoldDB" id="A0A8S0ZVL4"/>
<sequence length="93" mass="10370">MRNRFNTQNPLAVSAFNELRRVQPPAQDVHRSTSQPSPALHSTPTHLATSLPVVDRHRETTTAPHCPNKIFAGTPHSKLRCDTKCHVSNVNKL</sequence>
<feature type="region of interest" description="Disordered" evidence="1">
    <location>
        <begin position="23"/>
        <end position="66"/>
    </location>
</feature>
<dbReference type="Proteomes" id="UP000494256">
    <property type="component" value="Unassembled WGS sequence"/>
</dbReference>
<dbReference type="EMBL" id="CADEBD010000308">
    <property type="protein sequence ID" value="CAB3238796.1"/>
    <property type="molecule type" value="Genomic_DNA"/>
</dbReference>
<accession>A0A8S0ZVL4</accession>